<dbReference type="AlphaFoldDB" id="A0A813S8K9"/>
<dbReference type="InterPro" id="IPR018253">
    <property type="entry name" value="DnaJ_domain_CS"/>
</dbReference>
<sequence length="1122" mass="129581">MIHCFFWTKSEMYKYHFKYQIQYETIIRLEISNTKKKVPITVRMAMIIDVPNEPLNSETNNDKNSLISQLSTKKKSYIHEHPIIKEFITSGLSVSVANIVTLPIDVLKVRLQLANAAMTTSKSTMKAGLIETTRLIYQKEGIRAFYSGLMPAIVRGLFYGGVRLGAYGPIKNMLKHFVGDDKHATIKIFRDITAACLSGSIAAIVSNPVDLCKTKLQAKNSKYTSSFHVIRDVMQQYGVKGLWVGTVPAAFRTAALTATQCVTYNHAKRFWIELTGWGEGIKLHLGASLITGLVTTTITAPLDTIKTNMYAAGRYGFTELTNKIVNKEGFRGLLRGWSAAYVRLAFFMHLIKYIFIYFLLYLSNLSAKTNDFNPYEVLGLTRTASDKEIRQAYKKLARYWHPDKNSEPNAHEQFTKINAAYEILSDSIKRQNYDDYGTTSQDNHRGFNTNHFRDPYDIFRAHFGNDFNFFHESPSGAKKLIHSREFLNNILPNSDKKPYIIFGSTNFCLHCREPLIIFRSLEKQFNDVGISTAEFNINDQRLSNELGILNAPSLCVISQHRVYHFNDNGKSNQYTETNIKEFVRKSIPIQRHIKILRTPDDLLSIISSYNETNRIHAILITKQKTPTLKFVIPCLQHLSRIQCAVLNSSVIMTNQIPSFLTQVSTITDTVLLFKEDKNPIAVIKDNDLTFVNIQKLFESNQLLHLPTITSSNVFNLVCQTNSAKPCFLIIGDSFLFEQYRSSFLFLAKQLFQQYGSYMAYLDSSSTKQISFSQIFSSIYHPNDKKLVIVVIRRWFDDTIELVNTEVEFDENSLNELKRNNINIVADIEANLKLYLTIRWQNAKKFTLPTIFDFDERDENIFTKINNQIQDKWNYWFERNPYCRSLSGYVLTYQFWLVFLSIIIYLWYTKQDFDKNINNNIKQTRRSQSSSTTIYKKSNEIYRESINTVKLDEFNESFLQNYTNSNAPNVIILLLIANTPDDSCIVHFRRQISLINDSRMIFTVLYRKNSPRWLNELYANIEDDQNRHLVRFVTSTVLALYIRRKFFVPYGPLSNKNDNDEVLDETGAFIGMDNYHNRSSSISSTDSIESTTDPLSFSDWIDLLFDGNIRTPISVTEWPMIFR</sequence>
<gene>
    <name evidence="8" type="ORF">RFH988_LOCUS3506</name>
</gene>
<feature type="domain" description="J" evidence="7">
    <location>
        <begin position="373"/>
        <end position="437"/>
    </location>
</feature>
<accession>A0A813S8K9</accession>
<evidence type="ECO:0000259" key="7">
    <source>
        <dbReference type="PROSITE" id="PS50076"/>
    </source>
</evidence>
<dbReference type="PANTHER" id="PTHR44303">
    <property type="entry name" value="DNAJ HOMOLOG SUBFAMILY C MEMBER 16"/>
    <property type="match status" value="1"/>
</dbReference>
<dbReference type="Proteomes" id="UP000663882">
    <property type="component" value="Unassembled WGS sequence"/>
</dbReference>
<feature type="repeat" description="Solcar" evidence="5">
    <location>
        <begin position="186"/>
        <end position="270"/>
    </location>
</feature>
<evidence type="ECO:0000256" key="4">
    <source>
        <dbReference type="ARBA" id="ARBA00023136"/>
    </source>
</evidence>
<organism evidence="8 9">
    <name type="scientific">Rotaria sordida</name>
    <dbReference type="NCBI Taxonomy" id="392033"/>
    <lineage>
        <taxon>Eukaryota</taxon>
        <taxon>Metazoa</taxon>
        <taxon>Spiralia</taxon>
        <taxon>Gnathifera</taxon>
        <taxon>Rotifera</taxon>
        <taxon>Eurotatoria</taxon>
        <taxon>Bdelloidea</taxon>
        <taxon>Philodinida</taxon>
        <taxon>Philodinidae</taxon>
        <taxon>Rotaria</taxon>
    </lineage>
</organism>
<reference evidence="8" key="1">
    <citation type="submission" date="2021-02" db="EMBL/GenBank/DDBJ databases">
        <authorList>
            <person name="Nowell W R."/>
        </authorList>
    </citation>
    <scope>NUCLEOTIDE SEQUENCE</scope>
</reference>
<dbReference type="GO" id="GO:0016020">
    <property type="term" value="C:membrane"/>
    <property type="evidence" value="ECO:0007669"/>
    <property type="project" value="UniProtKB-SubCell"/>
</dbReference>
<proteinExistence type="inferred from homology"/>
<keyword evidence="3 5" id="KW-0812">Transmembrane</keyword>
<dbReference type="InterPro" id="IPR052448">
    <property type="entry name" value="DnaJ_C16_autophagy_reg"/>
</dbReference>
<feature type="transmembrane region" description="Helical" evidence="6">
    <location>
        <begin position="885"/>
        <end position="907"/>
    </location>
</feature>
<feature type="repeat" description="Solcar" evidence="5">
    <location>
        <begin position="279"/>
        <end position="361"/>
    </location>
</feature>
<protein>
    <recommendedName>
        <fullName evidence="7">J domain-containing protein</fullName>
    </recommendedName>
</protein>
<dbReference type="PANTHER" id="PTHR44303:SF2">
    <property type="entry name" value="DNAJ HOMOLOG SUBFAMILY C MEMBER 16"/>
    <property type="match status" value="1"/>
</dbReference>
<evidence type="ECO:0000256" key="1">
    <source>
        <dbReference type="ARBA" id="ARBA00004141"/>
    </source>
</evidence>
<feature type="repeat" description="Solcar" evidence="5">
    <location>
        <begin position="85"/>
        <end position="173"/>
    </location>
</feature>
<dbReference type="InterPro" id="IPR036249">
    <property type="entry name" value="Thioredoxin-like_sf"/>
</dbReference>
<evidence type="ECO:0000256" key="3">
    <source>
        <dbReference type="ARBA" id="ARBA00022692"/>
    </source>
</evidence>
<evidence type="ECO:0000256" key="6">
    <source>
        <dbReference type="SAM" id="Phobius"/>
    </source>
</evidence>
<dbReference type="SMART" id="SM00271">
    <property type="entry name" value="DnaJ"/>
    <property type="match status" value="1"/>
</dbReference>
<dbReference type="InterPro" id="IPR001623">
    <property type="entry name" value="DnaJ_domain"/>
</dbReference>
<dbReference type="SUPFAM" id="SSF103506">
    <property type="entry name" value="Mitochondrial carrier"/>
    <property type="match status" value="1"/>
</dbReference>
<comment type="similarity">
    <text evidence="2">Belongs to the mitochondrial carrier (TC 2.A.29) family.</text>
</comment>
<comment type="subcellular location">
    <subcellularLocation>
        <location evidence="1">Membrane</location>
        <topology evidence="1">Multi-pass membrane protein</topology>
    </subcellularLocation>
</comment>
<evidence type="ECO:0000256" key="2">
    <source>
        <dbReference type="ARBA" id="ARBA00006375"/>
    </source>
</evidence>
<dbReference type="OrthoDB" id="10250354at2759"/>
<comment type="caution">
    <text evidence="8">The sequence shown here is derived from an EMBL/GenBank/DDBJ whole genome shotgun (WGS) entry which is preliminary data.</text>
</comment>
<evidence type="ECO:0000256" key="5">
    <source>
        <dbReference type="PROSITE-ProRule" id="PRU00282"/>
    </source>
</evidence>
<dbReference type="Gene3D" id="1.50.40.10">
    <property type="entry name" value="Mitochondrial carrier domain"/>
    <property type="match status" value="1"/>
</dbReference>
<evidence type="ECO:0000313" key="8">
    <source>
        <dbReference type="EMBL" id="CAF0792740.1"/>
    </source>
</evidence>
<dbReference type="Pfam" id="PF00153">
    <property type="entry name" value="Mito_carr"/>
    <property type="match status" value="3"/>
</dbReference>
<dbReference type="PRINTS" id="PR00625">
    <property type="entry name" value="JDOMAIN"/>
</dbReference>
<keyword evidence="6" id="KW-1133">Transmembrane helix</keyword>
<keyword evidence="4 5" id="KW-0472">Membrane</keyword>
<dbReference type="SUPFAM" id="SSF46565">
    <property type="entry name" value="Chaperone J-domain"/>
    <property type="match status" value="1"/>
</dbReference>
<dbReference type="CDD" id="cd06257">
    <property type="entry name" value="DnaJ"/>
    <property type="match status" value="1"/>
</dbReference>
<evidence type="ECO:0000313" key="9">
    <source>
        <dbReference type="Proteomes" id="UP000663882"/>
    </source>
</evidence>
<dbReference type="Pfam" id="PF00226">
    <property type="entry name" value="DnaJ"/>
    <property type="match status" value="1"/>
</dbReference>
<dbReference type="SUPFAM" id="SSF52833">
    <property type="entry name" value="Thioredoxin-like"/>
    <property type="match status" value="1"/>
</dbReference>
<dbReference type="PROSITE" id="PS50920">
    <property type="entry name" value="SOLCAR"/>
    <property type="match status" value="3"/>
</dbReference>
<dbReference type="PROSITE" id="PS00636">
    <property type="entry name" value="DNAJ_1"/>
    <property type="match status" value="1"/>
</dbReference>
<dbReference type="EMBL" id="CAJNOO010000084">
    <property type="protein sequence ID" value="CAF0792740.1"/>
    <property type="molecule type" value="Genomic_DNA"/>
</dbReference>
<dbReference type="InterPro" id="IPR023395">
    <property type="entry name" value="MCP_dom_sf"/>
</dbReference>
<dbReference type="InterPro" id="IPR018108">
    <property type="entry name" value="MCP_transmembrane"/>
</dbReference>
<dbReference type="PROSITE" id="PS50076">
    <property type="entry name" value="DNAJ_2"/>
    <property type="match status" value="1"/>
</dbReference>
<name>A0A813S8K9_9BILA</name>
<feature type="transmembrane region" description="Helical" evidence="6">
    <location>
        <begin position="340"/>
        <end position="362"/>
    </location>
</feature>
<dbReference type="InterPro" id="IPR036869">
    <property type="entry name" value="J_dom_sf"/>
</dbReference>
<dbReference type="Gene3D" id="1.10.287.110">
    <property type="entry name" value="DnaJ domain"/>
    <property type="match status" value="1"/>
</dbReference>